<evidence type="ECO:0000313" key="3">
    <source>
        <dbReference type="Proteomes" id="UP000076959"/>
    </source>
</evidence>
<feature type="region of interest" description="Disordered" evidence="1">
    <location>
        <begin position="56"/>
        <end position="81"/>
    </location>
</feature>
<proteinExistence type="predicted"/>
<keyword evidence="3" id="KW-1185">Reference proteome</keyword>
<dbReference type="Proteomes" id="UP000076959">
    <property type="component" value="Unassembled WGS sequence"/>
</dbReference>
<name>A0A176YGE7_9BRAD</name>
<protein>
    <submittedName>
        <fullName evidence="2">Uncharacterized protein</fullName>
    </submittedName>
</protein>
<reference evidence="2 3" key="1">
    <citation type="submission" date="2016-03" db="EMBL/GenBank/DDBJ databases">
        <title>Draft Genome Sequence of the Strain BR 10245 (Bradyrhizobium sp.) isolated from nodules of Centrolobium paraense.</title>
        <authorList>
            <person name="Simoes-Araujo J.L.Sr."/>
            <person name="Barauna A.C."/>
            <person name="Silva K."/>
            <person name="Zilli J.E."/>
        </authorList>
    </citation>
    <scope>NUCLEOTIDE SEQUENCE [LARGE SCALE GENOMIC DNA]</scope>
    <source>
        <strain evidence="2 3">BR 10245</strain>
    </source>
</reference>
<dbReference type="AlphaFoldDB" id="A0A176YGE7"/>
<evidence type="ECO:0000256" key="1">
    <source>
        <dbReference type="SAM" id="MobiDB-lite"/>
    </source>
</evidence>
<accession>A0A176YGE7</accession>
<comment type="caution">
    <text evidence="2">The sequence shown here is derived from an EMBL/GenBank/DDBJ whole genome shotgun (WGS) entry which is preliminary data.</text>
</comment>
<feature type="compositionally biased region" description="Basic and acidic residues" evidence="1">
    <location>
        <begin position="63"/>
        <end position="81"/>
    </location>
</feature>
<organism evidence="2 3">
    <name type="scientific">Bradyrhizobium centrolobii</name>
    <dbReference type="NCBI Taxonomy" id="1505087"/>
    <lineage>
        <taxon>Bacteria</taxon>
        <taxon>Pseudomonadati</taxon>
        <taxon>Pseudomonadota</taxon>
        <taxon>Alphaproteobacteria</taxon>
        <taxon>Hyphomicrobiales</taxon>
        <taxon>Nitrobacteraceae</taxon>
        <taxon>Bradyrhizobium</taxon>
    </lineage>
</organism>
<gene>
    <name evidence="2" type="ORF">AYJ54_02100</name>
</gene>
<sequence>MPVCGAGPVFRAKAEPQMSVSAATARTLSMEASFTQDYLRAAELFHLRISFPSVGPSAPHETTATKESHPAHRRLTFDRLA</sequence>
<evidence type="ECO:0000313" key="2">
    <source>
        <dbReference type="EMBL" id="OAF05712.1"/>
    </source>
</evidence>
<dbReference type="EMBL" id="LUUB01000079">
    <property type="protein sequence ID" value="OAF05712.1"/>
    <property type="molecule type" value="Genomic_DNA"/>
</dbReference>